<comment type="similarity">
    <text evidence="1">Belongs to the ATP-dependent AMP-binding enzyme family.</text>
</comment>
<evidence type="ECO:0000313" key="8">
    <source>
        <dbReference type="Proteomes" id="UP001205311"/>
    </source>
</evidence>
<gene>
    <name evidence="7" type="ORF">LX15_005992</name>
</gene>
<dbReference type="PROSITE" id="PS00455">
    <property type="entry name" value="AMP_BINDING"/>
    <property type="match status" value="1"/>
</dbReference>
<dbReference type="PANTHER" id="PTHR43201:SF5">
    <property type="entry name" value="MEDIUM-CHAIN ACYL-COA LIGASE ACSF2, MITOCHONDRIAL"/>
    <property type="match status" value="1"/>
</dbReference>
<reference evidence="7 8" key="1">
    <citation type="submission" date="2022-06" db="EMBL/GenBank/DDBJ databases">
        <title>Genomic Encyclopedia of Archaeal and Bacterial Type Strains, Phase II (KMG-II): from individual species to whole genera.</title>
        <authorList>
            <person name="Goeker M."/>
        </authorList>
    </citation>
    <scope>NUCLEOTIDE SEQUENCE [LARGE SCALE GENOMIC DNA]</scope>
    <source>
        <strain evidence="7 8">DSM 40477</strain>
    </source>
</reference>
<dbReference type="InterPro" id="IPR023393">
    <property type="entry name" value="START-like_dom_sf"/>
</dbReference>
<dbReference type="EMBL" id="JAMTCP010000061">
    <property type="protein sequence ID" value="MCP2262258.1"/>
    <property type="molecule type" value="Genomic_DNA"/>
</dbReference>
<evidence type="ECO:0000256" key="2">
    <source>
        <dbReference type="ARBA" id="ARBA00022598"/>
    </source>
</evidence>
<dbReference type="InterPro" id="IPR042099">
    <property type="entry name" value="ANL_N_sf"/>
</dbReference>
<dbReference type="Pfam" id="PF03364">
    <property type="entry name" value="Polyketide_cyc"/>
    <property type="match status" value="1"/>
</dbReference>
<dbReference type="InterPro" id="IPR045851">
    <property type="entry name" value="AMP-bd_C_sf"/>
</dbReference>
<proteinExistence type="inferred from homology"/>
<keyword evidence="2" id="KW-0436">Ligase</keyword>
<dbReference type="InterPro" id="IPR000873">
    <property type="entry name" value="AMP-dep_synth/lig_dom"/>
</dbReference>
<dbReference type="InterPro" id="IPR020845">
    <property type="entry name" value="AMP-binding_CS"/>
</dbReference>
<dbReference type="InterPro" id="IPR025110">
    <property type="entry name" value="AMP-bd_C"/>
</dbReference>
<evidence type="ECO:0000313" key="7">
    <source>
        <dbReference type="EMBL" id="MCP2262258.1"/>
    </source>
</evidence>
<evidence type="ECO:0000259" key="5">
    <source>
        <dbReference type="Pfam" id="PF03364"/>
    </source>
</evidence>
<evidence type="ECO:0000256" key="1">
    <source>
        <dbReference type="ARBA" id="ARBA00006432"/>
    </source>
</evidence>
<dbReference type="Gene3D" id="3.40.50.12780">
    <property type="entry name" value="N-terminal domain of ligase-like"/>
    <property type="match status" value="1"/>
</dbReference>
<feature type="region of interest" description="Disordered" evidence="3">
    <location>
        <begin position="319"/>
        <end position="362"/>
    </location>
</feature>
<keyword evidence="8" id="KW-1185">Reference proteome</keyword>
<feature type="domain" description="AMP-dependent synthetase/ligase" evidence="4">
    <location>
        <begin position="196"/>
        <end position="545"/>
    </location>
</feature>
<evidence type="ECO:0000259" key="4">
    <source>
        <dbReference type="Pfam" id="PF00501"/>
    </source>
</evidence>
<dbReference type="InterPro" id="IPR005031">
    <property type="entry name" value="COQ10_START"/>
</dbReference>
<accession>A0ABT1I385</accession>
<evidence type="ECO:0000259" key="6">
    <source>
        <dbReference type="Pfam" id="PF13193"/>
    </source>
</evidence>
<dbReference type="RefSeq" id="WP_253674330.1">
    <property type="nucleotide sequence ID" value="NZ_JAMTCP010000061.1"/>
</dbReference>
<dbReference type="SUPFAM" id="SSF55961">
    <property type="entry name" value="Bet v1-like"/>
    <property type="match status" value="1"/>
</dbReference>
<feature type="domain" description="AMP-binding enzyme C-terminal" evidence="6">
    <location>
        <begin position="593"/>
        <end position="668"/>
    </location>
</feature>
<dbReference type="Proteomes" id="UP001205311">
    <property type="component" value="Unassembled WGS sequence"/>
</dbReference>
<organism evidence="7 8">
    <name type="scientific">Streptoalloteichus tenebrarius (strain ATCC 17920 / DSM 40477 / JCM 4838 / CBS 697.72 / NBRC 16177 / NCIMB 11028 / NRRL B-12390 / A12253. 1 / ISP 5477)</name>
    <name type="common">Streptomyces tenebrarius</name>
    <dbReference type="NCBI Taxonomy" id="1933"/>
    <lineage>
        <taxon>Bacteria</taxon>
        <taxon>Bacillati</taxon>
        <taxon>Actinomycetota</taxon>
        <taxon>Actinomycetes</taxon>
        <taxon>Pseudonocardiales</taxon>
        <taxon>Pseudonocardiaceae</taxon>
        <taxon>Streptoalloteichus</taxon>
    </lineage>
</organism>
<dbReference type="Gene3D" id="3.30.530.20">
    <property type="match status" value="1"/>
</dbReference>
<feature type="domain" description="Coenzyme Q-binding protein COQ10 START" evidence="5">
    <location>
        <begin position="9"/>
        <end position="121"/>
    </location>
</feature>
<evidence type="ECO:0000256" key="3">
    <source>
        <dbReference type="SAM" id="MobiDB-lite"/>
    </source>
</evidence>
<protein>
    <submittedName>
        <fullName evidence="7">Fatty-acyl-CoA synthase</fullName>
    </submittedName>
</protein>
<comment type="caution">
    <text evidence="7">The sequence shown here is derived from an EMBL/GenBank/DDBJ whole genome shotgun (WGS) entry which is preliminary data.</text>
</comment>
<dbReference type="Pfam" id="PF13193">
    <property type="entry name" value="AMP-binding_C"/>
    <property type="match status" value="1"/>
</dbReference>
<dbReference type="PANTHER" id="PTHR43201">
    <property type="entry name" value="ACYL-COA SYNTHETASE"/>
    <property type="match status" value="1"/>
</dbReference>
<sequence length="677" mass="72496">MRVAARRIIAAPVERVWTEISDPTAYPRLLPALASVAAEGERRYAYRFQWGGVSQEGLAEVVDERPGEELVLASVTGPRVRVRWVSRALDDNRTAVSLHLSSEPPGRGLADTAVGVLSRFQARRVLDALAARCEEQAQPKPPGAGLRDQAAAQAMTLVTLARCRVVAPMRPDRLLGVARGFLRWGLTPAGGYAIGAARHPSRPAVIDEWGAVSFAELDERTTRLAHGLLGSGVRPGDRVAVLCRNHRGFVETVVACAKIGAHVVLLNTGLSVTQTAAVLRDQGAVTVVADAEFRPLLARAPRGVRRIIAAVEGTTRSTTLDQLVADSPSDPLPRPPRGRMIVLTSGTTGTPKGARRPEPPSLAPAASVLSRIPLRAGEPMLVSAPLFHTWGLAAFQLALVLGSTLVLHRRFDPLAALRAIDEHRCTSWFVVPVMVQRLLETPVGERSRWSTSSLSVVASSGSALPGPLAVRFQEEYGRVLYNLYGSTEVSWASIATPDELMAAPGTAGRPPRGTRLAVLDEDGEPTPPGRPGRIFVANEMLFDGYTNGSGKEVRAGMMATGDVGHLDENGLLFVVGRDDEMIVSGGENVYPREVEDLLAGLAGVREAAVVGVPDEEYGQRLAAYVVAAEGVALTESAIRDHVRAHLARFSVPRDVVFLDALPRNATGKVLKRELPRP</sequence>
<name>A0ABT1I385_STRSD</name>
<dbReference type="Gene3D" id="3.30.300.30">
    <property type="match status" value="1"/>
</dbReference>
<dbReference type="SUPFAM" id="SSF56801">
    <property type="entry name" value="Acetyl-CoA synthetase-like"/>
    <property type="match status" value="1"/>
</dbReference>
<dbReference type="Pfam" id="PF00501">
    <property type="entry name" value="AMP-binding"/>
    <property type="match status" value="1"/>
</dbReference>